<dbReference type="OrthoDB" id="10311635at2759"/>
<organism evidence="2">
    <name type="scientific">Perkinsus marinus (strain ATCC 50983 / TXsc)</name>
    <dbReference type="NCBI Taxonomy" id="423536"/>
    <lineage>
        <taxon>Eukaryota</taxon>
        <taxon>Sar</taxon>
        <taxon>Alveolata</taxon>
        <taxon>Perkinsozoa</taxon>
        <taxon>Perkinsea</taxon>
        <taxon>Perkinsida</taxon>
        <taxon>Perkinsidae</taxon>
        <taxon>Perkinsus</taxon>
    </lineage>
</organism>
<evidence type="ECO:0000313" key="1">
    <source>
        <dbReference type="EMBL" id="EER07147.1"/>
    </source>
</evidence>
<dbReference type="GeneID" id="9059703"/>
<accession>C5L801</accession>
<gene>
    <name evidence="1" type="ORF">Pmar_PMAR027192</name>
</gene>
<reference evidence="1 2" key="1">
    <citation type="submission" date="2008-07" db="EMBL/GenBank/DDBJ databases">
        <authorList>
            <person name="El-Sayed N."/>
            <person name="Caler E."/>
            <person name="Inman J."/>
            <person name="Amedeo P."/>
            <person name="Hass B."/>
            <person name="Wortman J."/>
        </authorList>
    </citation>
    <scope>NUCLEOTIDE SEQUENCE [LARGE SCALE GENOMIC DNA]</scope>
    <source>
        <strain evidence="2">ATCC 50983 / TXsc</strain>
    </source>
</reference>
<proteinExistence type="predicted"/>
<protein>
    <submittedName>
        <fullName evidence="1">Uncharacterized protein</fullName>
    </submittedName>
</protein>
<evidence type="ECO:0000313" key="2">
    <source>
        <dbReference type="Proteomes" id="UP000007800"/>
    </source>
</evidence>
<dbReference type="EMBL" id="GG679990">
    <property type="protein sequence ID" value="EER07147.1"/>
    <property type="molecule type" value="Genomic_DNA"/>
</dbReference>
<dbReference type="Proteomes" id="UP000007800">
    <property type="component" value="Unassembled WGS sequence"/>
</dbReference>
<sequence>MSWISSASDPSGSTANLTMLDIVAGCRPPAPILPDLAYYSSLVSPIRDEIRQLHASFHPLCHIGVVSPTGAIPTSMRSGSERLLLVDCKRYEGELGSILPEDINIKMQLRIEQLKRCMNRLARSCAELDIEFHRTFGMQMWKMCVILRD</sequence>
<dbReference type="InParanoid" id="C5L801"/>
<keyword evidence="2" id="KW-1185">Reference proteome</keyword>
<name>C5L801_PERM5</name>
<dbReference type="AlphaFoldDB" id="C5L801"/>
<dbReference type="RefSeq" id="XP_002775331.1">
    <property type="nucleotide sequence ID" value="XM_002775285.1"/>
</dbReference>